<evidence type="ECO:0000256" key="4">
    <source>
        <dbReference type="ARBA" id="ARBA00022968"/>
    </source>
</evidence>
<dbReference type="PANTHER" id="PTHR23033">
    <property type="entry name" value="BETA1,3-GALACTOSYLTRANSFERASE"/>
    <property type="match status" value="1"/>
</dbReference>
<evidence type="ECO:0000313" key="8">
    <source>
        <dbReference type="Proteomes" id="UP000472260"/>
    </source>
</evidence>
<sequence>MRWRAGETDSRTDTTFLLFSGCVYGNECDVVASKCEHSSVLLKGLQSSMMSEGSSFMKGMILGGIFCLVMAFFETFNSGTHSEGREHLHHHLKPVSKDELQKLSESQMSDWTLQVRVYCLIMVTPKLLVHWATANDTWSKHCDKSVFYTSESSKALEAIDLQEQDEWARLRKAIKHAYENAGDLRWFFVARPTTYAIIENLKYLVLDKDPSQPFYIGHTEKSGELDYVEYDSGIVLSYEAMRRLIEIFKDEDRCPERGHALWKTPEEKQLATCLKYTGVFAENGEDAQGKGLFNKKSVSSLISDSMGQNPADVVEACCSDMAITFGGMSPSQIQVLMYGVYRLRPYGHDFHDSLTFLPPNDSDND</sequence>
<dbReference type="FunFam" id="3.90.550.50:FF:000016">
    <property type="entry name" value="C1GALT1-specific chaperone 1"/>
    <property type="match status" value="1"/>
</dbReference>
<keyword evidence="6" id="KW-0472">Membrane</keyword>
<dbReference type="GO" id="GO:0016020">
    <property type="term" value="C:membrane"/>
    <property type="evidence" value="ECO:0007669"/>
    <property type="project" value="UniProtKB-SubCell"/>
</dbReference>
<dbReference type="RefSeq" id="XP_016310334.1">
    <property type="nucleotide sequence ID" value="XM_016454848.1"/>
</dbReference>
<dbReference type="Gene3D" id="3.90.550.50">
    <property type="match status" value="1"/>
</dbReference>
<evidence type="ECO:0000256" key="5">
    <source>
        <dbReference type="ARBA" id="ARBA00022989"/>
    </source>
</evidence>
<evidence type="ECO:0000256" key="1">
    <source>
        <dbReference type="ARBA" id="ARBA00004606"/>
    </source>
</evidence>
<dbReference type="InterPro" id="IPR026050">
    <property type="entry name" value="C1GALT1/C1GALT1_chp1"/>
</dbReference>
<evidence type="ECO:0000256" key="6">
    <source>
        <dbReference type="ARBA" id="ARBA00023136"/>
    </source>
</evidence>
<reference evidence="7" key="1">
    <citation type="submission" date="2025-08" db="UniProtKB">
        <authorList>
            <consortium name="Ensembl"/>
        </authorList>
    </citation>
    <scope>IDENTIFICATION</scope>
</reference>
<dbReference type="GeneID" id="107664322"/>
<evidence type="ECO:0000313" key="7">
    <source>
        <dbReference type="Ensembl" id="ENSSANP00000064833.1"/>
    </source>
</evidence>
<reference evidence="7" key="2">
    <citation type="submission" date="2025-09" db="UniProtKB">
        <authorList>
            <consortium name="Ensembl"/>
        </authorList>
    </citation>
    <scope>IDENTIFICATION</scope>
</reference>
<keyword evidence="8" id="KW-1185">Reference proteome</keyword>
<name>A0A671Q4B0_9TELE</name>
<keyword evidence="4" id="KW-0735">Signal-anchor</keyword>
<dbReference type="GO" id="GO:0016263">
    <property type="term" value="F:glycoprotein-N-acetylgalactosamine 3-beta-galactosyltransferase activity"/>
    <property type="evidence" value="ECO:0007669"/>
    <property type="project" value="TreeGrafter"/>
</dbReference>
<evidence type="ECO:0000256" key="3">
    <source>
        <dbReference type="ARBA" id="ARBA00022692"/>
    </source>
</evidence>
<comment type="subcellular location">
    <subcellularLocation>
        <location evidence="1">Membrane</location>
        <topology evidence="1">Single-pass type II membrane protein</topology>
    </subcellularLocation>
</comment>
<evidence type="ECO:0000256" key="2">
    <source>
        <dbReference type="ARBA" id="ARBA00006462"/>
    </source>
</evidence>
<keyword evidence="3" id="KW-0812">Transmembrane</keyword>
<comment type="similarity">
    <text evidence="2">Belongs to the glycosyltransferase 31 family. Beta3-Gal-T subfamily.</text>
</comment>
<dbReference type="KEGG" id="sanh:107664322"/>
<protein>
    <submittedName>
        <fullName evidence="7">C1GALT1-specific chaperone 1-like</fullName>
    </submittedName>
</protein>
<proteinExistence type="inferred from homology"/>
<dbReference type="GO" id="GO:0006493">
    <property type="term" value="P:protein O-linked glycosylation"/>
    <property type="evidence" value="ECO:0007669"/>
    <property type="project" value="UniProtKB-ARBA"/>
</dbReference>
<keyword evidence="5" id="KW-1133">Transmembrane helix</keyword>
<organism evidence="7 8">
    <name type="scientific">Sinocyclocheilus anshuiensis</name>
    <dbReference type="NCBI Taxonomy" id="1608454"/>
    <lineage>
        <taxon>Eukaryota</taxon>
        <taxon>Metazoa</taxon>
        <taxon>Chordata</taxon>
        <taxon>Craniata</taxon>
        <taxon>Vertebrata</taxon>
        <taxon>Euteleostomi</taxon>
        <taxon>Actinopterygii</taxon>
        <taxon>Neopterygii</taxon>
        <taxon>Teleostei</taxon>
        <taxon>Ostariophysi</taxon>
        <taxon>Cypriniformes</taxon>
        <taxon>Cyprinidae</taxon>
        <taxon>Cyprininae</taxon>
        <taxon>Sinocyclocheilus</taxon>
    </lineage>
</organism>
<accession>A0A671Q4B0</accession>
<dbReference type="Proteomes" id="UP000472260">
    <property type="component" value="Unassembled WGS sequence"/>
</dbReference>
<dbReference type="Ensembl" id="ENSSANT00000068913.1">
    <property type="protein sequence ID" value="ENSSANP00000064833.1"/>
    <property type="gene ID" value="ENSSANG00000032324.1"/>
</dbReference>
<dbReference type="PANTHER" id="PTHR23033:SF2">
    <property type="entry name" value="C1GALT1-SPECIFIC CHAPERONE 1"/>
    <property type="match status" value="1"/>
</dbReference>
<gene>
    <name evidence="7" type="primary">LOC107664322</name>
</gene>
<dbReference type="AlphaFoldDB" id="A0A671Q4B0"/>
<dbReference type="OrthoDB" id="414175at2759"/>